<dbReference type="SUPFAM" id="SSF55729">
    <property type="entry name" value="Acyl-CoA N-acyltransferases (Nat)"/>
    <property type="match status" value="1"/>
</dbReference>
<evidence type="ECO:0000256" key="1">
    <source>
        <dbReference type="ARBA" id="ARBA00005395"/>
    </source>
</evidence>
<gene>
    <name evidence="7" type="ORF">NCTC12742_00891</name>
</gene>
<feature type="domain" description="N-acetyltransferase" evidence="6">
    <location>
        <begin position="1"/>
        <end position="147"/>
    </location>
</feature>
<keyword evidence="2 5" id="KW-0963">Cytoplasm</keyword>
<comment type="subcellular location">
    <subcellularLocation>
        <location evidence="5">Cytoplasm</location>
    </subcellularLocation>
</comment>
<dbReference type="AlphaFoldDB" id="A0A448VM52"/>
<dbReference type="PANTHER" id="PTHR43420">
    <property type="entry name" value="ACETYLTRANSFERASE"/>
    <property type="match status" value="1"/>
</dbReference>
<evidence type="ECO:0000313" key="8">
    <source>
        <dbReference type="Proteomes" id="UP000272771"/>
    </source>
</evidence>
<dbReference type="InterPro" id="IPR016181">
    <property type="entry name" value="Acyl_CoA_acyltransferase"/>
</dbReference>
<dbReference type="STRING" id="28091.SAMEA3174300_01515"/>
<dbReference type="InterPro" id="IPR000182">
    <property type="entry name" value="GNAT_dom"/>
</dbReference>
<dbReference type="Gene3D" id="3.40.630.30">
    <property type="match status" value="1"/>
</dbReference>
<reference evidence="7 8" key="1">
    <citation type="submission" date="2018-12" db="EMBL/GenBank/DDBJ databases">
        <authorList>
            <consortium name="Pathogen Informatics"/>
        </authorList>
    </citation>
    <scope>NUCLEOTIDE SEQUENCE [LARGE SCALE GENOMIC DNA]</scope>
    <source>
        <strain evidence="7 8">NCTC12742</strain>
    </source>
</reference>
<keyword evidence="3 7" id="KW-0808">Transferase</keyword>
<dbReference type="NCBIfam" id="TIGR01575">
    <property type="entry name" value="rimI"/>
    <property type="match status" value="1"/>
</dbReference>
<dbReference type="PROSITE" id="PS51186">
    <property type="entry name" value="GNAT"/>
    <property type="match status" value="1"/>
</dbReference>
<evidence type="ECO:0000256" key="5">
    <source>
        <dbReference type="RuleBase" id="RU363094"/>
    </source>
</evidence>
<dbReference type="GO" id="GO:0005737">
    <property type="term" value="C:cytoplasm"/>
    <property type="evidence" value="ECO:0007669"/>
    <property type="project" value="UniProtKB-SubCell"/>
</dbReference>
<dbReference type="InterPro" id="IPR006464">
    <property type="entry name" value="AcTrfase_RimI/Ard1"/>
</dbReference>
<keyword evidence="8" id="KW-1185">Reference proteome</keyword>
<dbReference type="Pfam" id="PF00583">
    <property type="entry name" value="Acetyltransf_1"/>
    <property type="match status" value="1"/>
</dbReference>
<comment type="function">
    <text evidence="5">Acetylates the N-terminal alanine of ribosomal protein bS18.</text>
</comment>
<evidence type="ECO:0000259" key="6">
    <source>
        <dbReference type="PROSITE" id="PS51186"/>
    </source>
</evidence>
<dbReference type="GO" id="GO:0008999">
    <property type="term" value="F:protein-N-terminal-alanine acetyltransferase activity"/>
    <property type="evidence" value="ECO:0007669"/>
    <property type="project" value="UniProtKB-EC"/>
</dbReference>
<comment type="similarity">
    <text evidence="1 5">Belongs to the acetyltransferase family. RimI subfamily.</text>
</comment>
<dbReference type="Proteomes" id="UP000272771">
    <property type="component" value="Chromosome"/>
</dbReference>
<dbReference type="EC" id="2.3.1.266" evidence="5"/>
<name>A0A448VM52_9NEIS</name>
<dbReference type="CDD" id="cd04301">
    <property type="entry name" value="NAT_SF"/>
    <property type="match status" value="1"/>
</dbReference>
<dbReference type="KEGG" id="nwe:SAMEA3174300_1515"/>
<dbReference type="PANTHER" id="PTHR43420:SF44">
    <property type="entry name" value="ACETYLTRANSFERASE YPEA"/>
    <property type="match status" value="1"/>
</dbReference>
<protein>
    <recommendedName>
        <fullName evidence="5">[Ribosomal protein bS18]-alanine N-acetyltransferase</fullName>
        <ecNumber evidence="5">2.3.1.266</ecNumber>
    </recommendedName>
</protein>
<accession>A0A448VM52</accession>
<keyword evidence="4" id="KW-0012">Acyltransferase</keyword>
<comment type="catalytic activity">
    <reaction evidence="5">
        <text>N-terminal L-alanyl-[ribosomal protein bS18] + acetyl-CoA = N-terminal N(alpha)-acetyl-L-alanyl-[ribosomal protein bS18] + CoA + H(+)</text>
        <dbReference type="Rhea" id="RHEA:43756"/>
        <dbReference type="Rhea" id="RHEA-COMP:10676"/>
        <dbReference type="Rhea" id="RHEA-COMP:10677"/>
        <dbReference type="ChEBI" id="CHEBI:15378"/>
        <dbReference type="ChEBI" id="CHEBI:57287"/>
        <dbReference type="ChEBI" id="CHEBI:57288"/>
        <dbReference type="ChEBI" id="CHEBI:64718"/>
        <dbReference type="ChEBI" id="CHEBI:83683"/>
        <dbReference type="EC" id="2.3.1.266"/>
    </reaction>
</comment>
<dbReference type="OrthoDB" id="9796919at2"/>
<dbReference type="InterPro" id="IPR050680">
    <property type="entry name" value="YpeA/RimI_acetyltransf"/>
</dbReference>
<evidence type="ECO:0000256" key="3">
    <source>
        <dbReference type="ARBA" id="ARBA00022679"/>
    </source>
</evidence>
<dbReference type="EMBL" id="LR134533">
    <property type="protein sequence ID" value="VEJ50821.1"/>
    <property type="molecule type" value="Genomic_DNA"/>
</dbReference>
<dbReference type="RefSeq" id="WP_004285990.1">
    <property type="nucleotide sequence ID" value="NZ_CAUJRG010000007.1"/>
</dbReference>
<proteinExistence type="inferred from homology"/>
<evidence type="ECO:0000256" key="4">
    <source>
        <dbReference type="ARBA" id="ARBA00023315"/>
    </source>
</evidence>
<organism evidence="7 8">
    <name type="scientific">Neisseria weaveri</name>
    <dbReference type="NCBI Taxonomy" id="28091"/>
    <lineage>
        <taxon>Bacteria</taxon>
        <taxon>Pseudomonadati</taxon>
        <taxon>Pseudomonadota</taxon>
        <taxon>Betaproteobacteria</taxon>
        <taxon>Neisseriales</taxon>
        <taxon>Neisseriaceae</taxon>
        <taxon>Neisseria</taxon>
    </lineage>
</organism>
<evidence type="ECO:0000313" key="7">
    <source>
        <dbReference type="EMBL" id="VEJ50821.1"/>
    </source>
</evidence>
<sequence>MIIRPAIETDCSLLAEIDRQSNPSPWSAAQFQTALNNRFDTVLIGEYQQQAAGFIVWQTIPDESELHLIATAPQYRRMGFASQLLERWLADSAEHKIARLFLEVRAGNTPAQELYKKYGFQAYAVRKNYYALPNHTYEDAVLMEKIC</sequence>
<evidence type="ECO:0000256" key="2">
    <source>
        <dbReference type="ARBA" id="ARBA00022490"/>
    </source>
</evidence>